<organism evidence="2 3">
    <name type="scientific">Streptosporangium fragile</name>
    <dbReference type="NCBI Taxonomy" id="46186"/>
    <lineage>
        <taxon>Bacteria</taxon>
        <taxon>Bacillati</taxon>
        <taxon>Actinomycetota</taxon>
        <taxon>Actinomycetes</taxon>
        <taxon>Streptosporangiales</taxon>
        <taxon>Streptosporangiaceae</taxon>
        <taxon>Streptosporangium</taxon>
    </lineage>
</organism>
<protein>
    <submittedName>
        <fullName evidence="2">Uncharacterized protein</fullName>
    </submittedName>
</protein>
<accession>A0ABP6IEF9</accession>
<dbReference type="EMBL" id="BAAAVI010000024">
    <property type="protein sequence ID" value="GAA2875641.1"/>
    <property type="molecule type" value="Genomic_DNA"/>
</dbReference>
<gene>
    <name evidence="2" type="ORF">GCM10010517_36580</name>
</gene>
<keyword evidence="3" id="KW-1185">Reference proteome</keyword>
<evidence type="ECO:0000313" key="3">
    <source>
        <dbReference type="Proteomes" id="UP001500831"/>
    </source>
</evidence>
<evidence type="ECO:0000313" key="2">
    <source>
        <dbReference type="EMBL" id="GAA2875641.1"/>
    </source>
</evidence>
<sequence length="161" mass="17588">MKANDLRGDALQVFESWRALGYSEFEALQEVERSGVVIEEQLFEIFTSIGLSESVARIAARGRAGQTTTGDPLEEVVQLFRTLGLSESAARVAAIGRGISEPEARWAYAEAARSPAPPTAPQATDPDPPSVKRYWALREAGASTEDAQAQVLRELREGRVW</sequence>
<name>A0ABP6IEF9_9ACTN</name>
<reference evidence="3" key="1">
    <citation type="journal article" date="2019" name="Int. J. Syst. Evol. Microbiol.">
        <title>The Global Catalogue of Microorganisms (GCM) 10K type strain sequencing project: providing services to taxonomists for standard genome sequencing and annotation.</title>
        <authorList>
            <consortium name="The Broad Institute Genomics Platform"/>
            <consortium name="The Broad Institute Genome Sequencing Center for Infectious Disease"/>
            <person name="Wu L."/>
            <person name="Ma J."/>
        </authorList>
    </citation>
    <scope>NUCLEOTIDE SEQUENCE [LARGE SCALE GENOMIC DNA]</scope>
    <source>
        <strain evidence="3">JCM 6242</strain>
    </source>
</reference>
<proteinExistence type="predicted"/>
<evidence type="ECO:0000256" key="1">
    <source>
        <dbReference type="SAM" id="MobiDB-lite"/>
    </source>
</evidence>
<comment type="caution">
    <text evidence="2">The sequence shown here is derived from an EMBL/GenBank/DDBJ whole genome shotgun (WGS) entry which is preliminary data.</text>
</comment>
<dbReference type="RefSeq" id="WP_344972829.1">
    <property type="nucleotide sequence ID" value="NZ_BAAAVI010000024.1"/>
</dbReference>
<dbReference type="Proteomes" id="UP001500831">
    <property type="component" value="Unassembled WGS sequence"/>
</dbReference>
<feature type="region of interest" description="Disordered" evidence="1">
    <location>
        <begin position="111"/>
        <end position="132"/>
    </location>
</feature>